<dbReference type="STRING" id="118168.MC7420_415"/>
<feature type="region of interest" description="Disordered" evidence="1">
    <location>
        <begin position="168"/>
        <end position="210"/>
    </location>
</feature>
<accession>B4VLV8</accession>
<keyword evidence="3" id="KW-1185">Reference proteome</keyword>
<evidence type="ECO:0000313" key="3">
    <source>
        <dbReference type="Proteomes" id="UP000003835"/>
    </source>
</evidence>
<organism evidence="2 3">
    <name type="scientific">Coleofasciculus chthonoplastes PCC 7420</name>
    <dbReference type="NCBI Taxonomy" id="118168"/>
    <lineage>
        <taxon>Bacteria</taxon>
        <taxon>Bacillati</taxon>
        <taxon>Cyanobacteriota</taxon>
        <taxon>Cyanophyceae</taxon>
        <taxon>Coleofasciculales</taxon>
        <taxon>Coleofasciculaceae</taxon>
        <taxon>Coleofasciculus</taxon>
    </lineage>
</organism>
<feature type="compositionally biased region" description="Pro residues" evidence="1">
    <location>
        <begin position="180"/>
        <end position="189"/>
    </location>
</feature>
<dbReference type="eggNOG" id="ENOG5031KNS">
    <property type="taxonomic scope" value="Bacteria"/>
</dbReference>
<gene>
    <name evidence="2" type="ORF">MC7420_415</name>
</gene>
<dbReference type="HOGENOM" id="CLU_099780_1_0_3"/>
<dbReference type="EMBL" id="DS989844">
    <property type="protein sequence ID" value="EDX77278.1"/>
    <property type="molecule type" value="Genomic_DNA"/>
</dbReference>
<reference evidence="2 3" key="1">
    <citation type="submission" date="2008-07" db="EMBL/GenBank/DDBJ databases">
        <authorList>
            <person name="Tandeau de Marsac N."/>
            <person name="Ferriera S."/>
            <person name="Johnson J."/>
            <person name="Kravitz S."/>
            <person name="Beeson K."/>
            <person name="Sutton G."/>
            <person name="Rogers Y.-H."/>
            <person name="Friedman R."/>
            <person name="Frazier M."/>
            <person name="Venter J.C."/>
        </authorList>
    </citation>
    <scope>NUCLEOTIDE SEQUENCE [LARGE SCALE GENOMIC DNA]</scope>
    <source>
        <strain evidence="2 3">PCC 7420</strain>
    </source>
</reference>
<dbReference type="OrthoDB" id="463567at2"/>
<evidence type="ECO:0000256" key="1">
    <source>
        <dbReference type="SAM" id="MobiDB-lite"/>
    </source>
</evidence>
<dbReference type="AlphaFoldDB" id="B4VLV8"/>
<evidence type="ECO:0000313" key="2">
    <source>
        <dbReference type="EMBL" id="EDX77278.1"/>
    </source>
</evidence>
<protein>
    <submittedName>
        <fullName evidence="2">Uncharacterized protein</fullName>
    </submittedName>
</protein>
<dbReference type="RefSeq" id="WP_006099392.1">
    <property type="nucleotide sequence ID" value="NZ_DS989844.1"/>
</dbReference>
<dbReference type="Proteomes" id="UP000003835">
    <property type="component" value="Unassembled WGS sequence"/>
</dbReference>
<sequence>MIQLKRKGKATRLVMLFTLAILTSISLGWGKAGIRTIPVLSIISSQPASAQLMRSQDTWRQVYEQLPDFPKENQYVTNETGEVNLESTLVSRLIRYHLYEKRRLPNYRFDWKLTLADYLGANEYINESEYPGSNTLTENPMAGDRAAIEKLTRQQREELIEVLVSIYNPNRPDPQMSTPNPQPSPPSTPTRPSNPRLPQPGDADLLNINF</sequence>
<proteinExistence type="predicted"/>
<name>B4VLV8_9CYAN</name>